<evidence type="ECO:0000313" key="4">
    <source>
        <dbReference type="Proteomes" id="UP001281761"/>
    </source>
</evidence>
<evidence type="ECO:0000256" key="2">
    <source>
        <dbReference type="SAM" id="Phobius"/>
    </source>
</evidence>
<protein>
    <submittedName>
        <fullName evidence="3">Uncharacterized protein</fullName>
    </submittedName>
</protein>
<keyword evidence="4" id="KW-1185">Reference proteome</keyword>
<sequence>MKRTVIFDKELLSKIHSYCKDDTLIYPGLLLGQTEDQGTRNIYSFLPFTHSLGVLALDNLKSLTSSVVKSQLEPLENLVTCSLSIVGLYVFSAKESVVDAFLANQLMQKQIQEVLALIKSPRNSPPSLVFCNDDIQRYAFHSLIFISSSSYHFSSSQAHPQQEELKTRDLLSKLSLVDTIFPLLISTSLENPVREHLISSYESALTLDGFTLTVPPPKASKGETSGKKKGGKGKQEVQETTMPTHYRCCVPQATSSTENSFILPLRSIVLSSQTLSIPEITELFKIDITRSLKALLHTARTCQLDALPRRFFVTPSSPTSVPLAFVGVDTPSGLSFDPSFNPSPFLADHPIMPFSHSSSTTRQRFGEPTPLTLLQNESSKKDTTKKQNKQKPQQSEPSKDKAETRDTSQRKSKTKQDPASEHTGKGKLIGIVAGSVTGIAAICCGVFFYLKKKSIL</sequence>
<accession>A0ABQ9YLN9</accession>
<keyword evidence="2" id="KW-0812">Transmembrane</keyword>
<feature type="region of interest" description="Disordered" evidence="1">
    <location>
        <begin position="215"/>
        <end position="238"/>
    </location>
</feature>
<dbReference type="EMBL" id="JARBJD010000002">
    <property type="protein sequence ID" value="KAK2964662.1"/>
    <property type="molecule type" value="Genomic_DNA"/>
</dbReference>
<comment type="caution">
    <text evidence="3">The sequence shown here is derived from an EMBL/GenBank/DDBJ whole genome shotgun (WGS) entry which is preliminary data.</text>
</comment>
<keyword evidence="2" id="KW-1133">Transmembrane helix</keyword>
<keyword evidence="2" id="KW-0472">Membrane</keyword>
<feature type="transmembrane region" description="Helical" evidence="2">
    <location>
        <begin position="428"/>
        <end position="450"/>
    </location>
</feature>
<evidence type="ECO:0000313" key="3">
    <source>
        <dbReference type="EMBL" id="KAK2964662.1"/>
    </source>
</evidence>
<reference evidence="3 4" key="1">
    <citation type="journal article" date="2022" name="bioRxiv">
        <title>Genomics of Preaxostyla Flagellates Illuminates Evolutionary Transitions and the Path Towards Mitochondrial Loss.</title>
        <authorList>
            <person name="Novak L.V.F."/>
            <person name="Treitli S.C."/>
            <person name="Pyrih J."/>
            <person name="Halakuc P."/>
            <person name="Pipaliya S.V."/>
            <person name="Vacek V."/>
            <person name="Brzon O."/>
            <person name="Soukal P."/>
            <person name="Eme L."/>
            <person name="Dacks J.B."/>
            <person name="Karnkowska A."/>
            <person name="Elias M."/>
            <person name="Hampl V."/>
        </authorList>
    </citation>
    <scope>NUCLEOTIDE SEQUENCE [LARGE SCALE GENOMIC DNA]</scope>
    <source>
        <strain evidence="3">NAU3</strain>
        <tissue evidence="3">Gut</tissue>
    </source>
</reference>
<feature type="region of interest" description="Disordered" evidence="1">
    <location>
        <begin position="356"/>
        <end position="423"/>
    </location>
</feature>
<feature type="compositionally biased region" description="Basic and acidic residues" evidence="1">
    <location>
        <begin position="397"/>
        <end position="423"/>
    </location>
</feature>
<organism evidence="3 4">
    <name type="scientific">Blattamonas nauphoetae</name>
    <dbReference type="NCBI Taxonomy" id="2049346"/>
    <lineage>
        <taxon>Eukaryota</taxon>
        <taxon>Metamonada</taxon>
        <taxon>Preaxostyla</taxon>
        <taxon>Oxymonadida</taxon>
        <taxon>Blattamonas</taxon>
    </lineage>
</organism>
<gene>
    <name evidence="3" type="ORF">BLNAU_579</name>
</gene>
<name>A0ABQ9YLN9_9EUKA</name>
<proteinExistence type="predicted"/>
<dbReference type="Proteomes" id="UP001281761">
    <property type="component" value="Unassembled WGS sequence"/>
</dbReference>
<evidence type="ECO:0000256" key="1">
    <source>
        <dbReference type="SAM" id="MobiDB-lite"/>
    </source>
</evidence>